<feature type="region of interest" description="Disordered" evidence="1">
    <location>
        <begin position="65"/>
        <end position="128"/>
    </location>
</feature>
<name>A0ABQ5ILS2_9ASTR</name>
<reference evidence="2" key="1">
    <citation type="journal article" date="2022" name="Int. J. Mol. Sci.">
        <title>Draft Genome of Tanacetum Coccineum: Genomic Comparison of Closely Related Tanacetum-Family Plants.</title>
        <authorList>
            <person name="Yamashiro T."/>
            <person name="Shiraishi A."/>
            <person name="Nakayama K."/>
            <person name="Satake H."/>
        </authorList>
    </citation>
    <scope>NUCLEOTIDE SEQUENCE</scope>
</reference>
<proteinExistence type="predicted"/>
<gene>
    <name evidence="2" type="ORF">Tco_1110958</name>
</gene>
<dbReference type="Proteomes" id="UP001151760">
    <property type="component" value="Unassembled WGS sequence"/>
</dbReference>
<evidence type="ECO:0000313" key="2">
    <source>
        <dbReference type="EMBL" id="GJU00620.1"/>
    </source>
</evidence>
<comment type="caution">
    <text evidence="2">The sequence shown here is derived from an EMBL/GenBank/DDBJ whole genome shotgun (WGS) entry which is preliminary data.</text>
</comment>
<organism evidence="2 3">
    <name type="scientific">Tanacetum coccineum</name>
    <dbReference type="NCBI Taxonomy" id="301880"/>
    <lineage>
        <taxon>Eukaryota</taxon>
        <taxon>Viridiplantae</taxon>
        <taxon>Streptophyta</taxon>
        <taxon>Embryophyta</taxon>
        <taxon>Tracheophyta</taxon>
        <taxon>Spermatophyta</taxon>
        <taxon>Magnoliopsida</taxon>
        <taxon>eudicotyledons</taxon>
        <taxon>Gunneridae</taxon>
        <taxon>Pentapetalae</taxon>
        <taxon>asterids</taxon>
        <taxon>campanulids</taxon>
        <taxon>Asterales</taxon>
        <taxon>Asteraceae</taxon>
        <taxon>Asteroideae</taxon>
        <taxon>Anthemideae</taxon>
        <taxon>Anthemidinae</taxon>
        <taxon>Tanacetum</taxon>
    </lineage>
</organism>
<sequence length="128" mass="12904">MWCNRGGGDEGVVASRCLDVDGGATGDDVTVMWYGVNGDGAAEMEGDELVKMVVVVSRGVGMGGGAAVGGGYEGEARGGAWSGRSDRSGGGESFGTQPENSPEKVASPEYSPESGGSWVVAGKVGRRR</sequence>
<accession>A0ABQ5ILS2</accession>
<protein>
    <submittedName>
        <fullName evidence="2">Uncharacterized protein</fullName>
    </submittedName>
</protein>
<dbReference type="EMBL" id="BQNB010020882">
    <property type="protein sequence ID" value="GJU00620.1"/>
    <property type="molecule type" value="Genomic_DNA"/>
</dbReference>
<evidence type="ECO:0000256" key="1">
    <source>
        <dbReference type="SAM" id="MobiDB-lite"/>
    </source>
</evidence>
<keyword evidence="3" id="KW-1185">Reference proteome</keyword>
<evidence type="ECO:0000313" key="3">
    <source>
        <dbReference type="Proteomes" id="UP001151760"/>
    </source>
</evidence>
<reference evidence="2" key="2">
    <citation type="submission" date="2022-01" db="EMBL/GenBank/DDBJ databases">
        <authorList>
            <person name="Yamashiro T."/>
            <person name="Shiraishi A."/>
            <person name="Satake H."/>
            <person name="Nakayama K."/>
        </authorList>
    </citation>
    <scope>NUCLEOTIDE SEQUENCE</scope>
</reference>